<sequence>MKRIIQSGLIGLLVLSILSGCSQSPKSDEVSVKSLPMKPQTVVSTTQQDALATVTDIHKSTVAEKPEASRVVLTLDKKASYATSRQGNQLVINIFGAQMMSSLKQLEVSDPLIKSVVAKQVGNSVKGVIELVNPDIAYTPSTTMDPFQIVLDIWPISSKMSMGQPAPEQAKPVIIEPVQKLEVSTTTSSAQEVQEIPSPLQTPSPLVSAGEKPSTQDVPAQLQWFSEKLSQVLQEREKIKQELVEFEKNVAVKDSMLQVLERKLKEANLRIVELEEEVIKAKSRVSLVEQNEQVMRSELQQLLTQLERVSGGQEGVALGVASSEELKTRSQQIVSKISALQQESMGLMQAQDQVASLRSQIDTLVQDRDALRQQQAASASQIESLKADNQRLAMAQEELRQKDLELTRLRKAIGDAAKLVMTTPDQSIAAMMSQPSAAQPQPGTVSSSTVKPSEGSQPQVLSQPSPPSTNGLELATLLQQYQVDSQKNVSPDEYVLGPGDVIQIRVLNEENLDKTVTVSADGFITYPLLGDLRVDGLTIMQVDAQITSLLARDYLVNPEVVLEIIKQRSKRVYIMGAVKQPGYQELPADQRLLGTLLSAGGPVSFDTETRVLRLPKQEFIGNESIETLSPIVVDLKKLFEEGDQTQNILLQDGDVLMVAAKKGSPLDVAGASQESGSQQFYVVGSVAKPGIYPYKADDTILDAILRAGGFTEFASRNNTKLVRETDGKTRTIQIKMKDVMEKGEMSKNVPIMPGDMIIVPESFF</sequence>
<keyword evidence="8" id="KW-0625">Polysaccharide transport</keyword>
<evidence type="ECO:0000256" key="8">
    <source>
        <dbReference type="ARBA" id="ARBA00023047"/>
    </source>
</evidence>
<evidence type="ECO:0000256" key="12">
    <source>
        <dbReference type="ARBA" id="ARBA00023139"/>
    </source>
</evidence>
<keyword evidence="10" id="KW-0626">Porin</keyword>
<evidence type="ECO:0000259" key="19">
    <source>
        <dbReference type="Pfam" id="PF22461"/>
    </source>
</evidence>
<keyword evidence="21" id="KW-1185">Reference proteome</keyword>
<evidence type="ECO:0000256" key="5">
    <source>
        <dbReference type="ARBA" id="ARBA00022597"/>
    </source>
</evidence>
<dbReference type="Gene3D" id="3.30.1950.10">
    <property type="entry name" value="wza like domain"/>
    <property type="match status" value="1"/>
</dbReference>
<feature type="domain" description="AMIN" evidence="18">
    <location>
        <begin position="65"/>
        <end position="133"/>
    </location>
</feature>
<evidence type="ECO:0000256" key="9">
    <source>
        <dbReference type="ARBA" id="ARBA00023065"/>
    </source>
</evidence>
<gene>
    <name evidence="20" type="ORF">U27_06780</name>
</gene>
<keyword evidence="4" id="KW-1134">Transmembrane beta strand</keyword>
<evidence type="ECO:0000256" key="1">
    <source>
        <dbReference type="ARBA" id="ARBA00004571"/>
    </source>
</evidence>
<dbReference type="InterPro" id="IPR003715">
    <property type="entry name" value="Poly_export_N"/>
</dbReference>
<comment type="similarity">
    <text evidence="2">Belongs to the BexD/CtrA/VexA family.</text>
</comment>
<evidence type="ECO:0000313" key="21">
    <source>
        <dbReference type="Proteomes" id="UP000030661"/>
    </source>
</evidence>
<keyword evidence="15" id="KW-0175">Coiled coil</keyword>
<feature type="coiled-coil region" evidence="15">
    <location>
        <begin position="229"/>
        <end position="291"/>
    </location>
</feature>
<feature type="region of interest" description="Disordered" evidence="16">
    <location>
        <begin position="186"/>
        <end position="214"/>
    </location>
</feature>
<evidence type="ECO:0000256" key="7">
    <source>
        <dbReference type="ARBA" id="ARBA00022729"/>
    </source>
</evidence>
<dbReference type="eggNOG" id="COG1596">
    <property type="taxonomic scope" value="Bacteria"/>
</dbReference>
<organism evidence="20">
    <name type="scientific">Vecturithrix granuli</name>
    <dbReference type="NCBI Taxonomy" id="1499967"/>
    <lineage>
        <taxon>Bacteria</taxon>
        <taxon>Candidatus Moduliflexota</taxon>
        <taxon>Candidatus Vecturitrichia</taxon>
        <taxon>Candidatus Vecturitrichales</taxon>
        <taxon>Candidatus Vecturitrichaceae</taxon>
        <taxon>Candidatus Vecturithrix</taxon>
    </lineage>
</organism>
<feature type="region of interest" description="Disordered" evidence="16">
    <location>
        <begin position="431"/>
        <end position="471"/>
    </location>
</feature>
<dbReference type="InterPro" id="IPR021731">
    <property type="entry name" value="AMIN_dom"/>
</dbReference>
<dbReference type="Pfam" id="PF22461">
    <property type="entry name" value="SLBB_2"/>
    <property type="match status" value="2"/>
</dbReference>
<dbReference type="HOGENOM" id="CLU_371186_0_0_0"/>
<evidence type="ECO:0000256" key="13">
    <source>
        <dbReference type="ARBA" id="ARBA00023237"/>
    </source>
</evidence>
<evidence type="ECO:0000256" key="16">
    <source>
        <dbReference type="SAM" id="MobiDB-lite"/>
    </source>
</evidence>
<keyword evidence="14" id="KW-0449">Lipoprotein</keyword>
<evidence type="ECO:0000256" key="10">
    <source>
        <dbReference type="ARBA" id="ARBA00023114"/>
    </source>
</evidence>
<dbReference type="PROSITE" id="PS51257">
    <property type="entry name" value="PROKAR_LIPOPROTEIN"/>
    <property type="match status" value="1"/>
</dbReference>
<evidence type="ECO:0000256" key="4">
    <source>
        <dbReference type="ARBA" id="ARBA00022452"/>
    </source>
</evidence>
<evidence type="ECO:0000256" key="14">
    <source>
        <dbReference type="ARBA" id="ARBA00023288"/>
    </source>
</evidence>
<dbReference type="Proteomes" id="UP000030661">
    <property type="component" value="Unassembled WGS sequence"/>
</dbReference>
<name>A0A081C5E0_VECG1</name>
<dbReference type="GO" id="GO:0015288">
    <property type="term" value="F:porin activity"/>
    <property type="evidence" value="ECO:0007669"/>
    <property type="project" value="UniProtKB-KW"/>
</dbReference>
<dbReference type="PANTHER" id="PTHR33619:SF3">
    <property type="entry name" value="POLYSACCHARIDE EXPORT PROTEIN GFCE-RELATED"/>
    <property type="match status" value="1"/>
</dbReference>
<keyword evidence="7" id="KW-0732">Signal</keyword>
<evidence type="ECO:0000256" key="2">
    <source>
        <dbReference type="ARBA" id="ARBA00009450"/>
    </source>
</evidence>
<evidence type="ECO:0000256" key="3">
    <source>
        <dbReference type="ARBA" id="ARBA00022448"/>
    </source>
</evidence>
<dbReference type="Pfam" id="PF02563">
    <property type="entry name" value="Poly_export"/>
    <property type="match status" value="1"/>
</dbReference>
<accession>A0A081C5E0</accession>
<evidence type="ECO:0000259" key="17">
    <source>
        <dbReference type="Pfam" id="PF02563"/>
    </source>
</evidence>
<dbReference type="STRING" id="1499967.U27_06780"/>
<dbReference type="GO" id="GO:0009279">
    <property type="term" value="C:cell outer membrane"/>
    <property type="evidence" value="ECO:0007669"/>
    <property type="project" value="UniProtKB-SubCell"/>
</dbReference>
<protein>
    <submittedName>
        <fullName evidence="20">GumA protein</fullName>
    </submittedName>
</protein>
<dbReference type="Pfam" id="PF11741">
    <property type="entry name" value="AMIN"/>
    <property type="match status" value="1"/>
</dbReference>
<feature type="coiled-coil region" evidence="15">
    <location>
        <begin position="323"/>
        <end position="412"/>
    </location>
</feature>
<keyword evidence="9" id="KW-0406">Ion transport</keyword>
<evidence type="ECO:0000313" key="20">
    <source>
        <dbReference type="EMBL" id="GAK59795.1"/>
    </source>
</evidence>
<keyword evidence="5" id="KW-0762">Sugar transport</keyword>
<dbReference type="InterPro" id="IPR049712">
    <property type="entry name" value="Poly_export"/>
</dbReference>
<dbReference type="GO" id="GO:0006811">
    <property type="term" value="P:monoatomic ion transport"/>
    <property type="evidence" value="ECO:0007669"/>
    <property type="project" value="UniProtKB-KW"/>
</dbReference>
<evidence type="ECO:0000256" key="15">
    <source>
        <dbReference type="SAM" id="Coils"/>
    </source>
</evidence>
<evidence type="ECO:0000256" key="11">
    <source>
        <dbReference type="ARBA" id="ARBA00023136"/>
    </source>
</evidence>
<feature type="domain" description="Polysaccharide export protein N-terminal" evidence="17">
    <location>
        <begin position="490"/>
        <end position="564"/>
    </location>
</feature>
<dbReference type="Gene3D" id="2.60.40.3500">
    <property type="match status" value="1"/>
</dbReference>
<reference evidence="20" key="1">
    <citation type="journal article" date="2015" name="PeerJ">
        <title>First genomic representation of candidate bacterial phylum KSB3 points to enhanced environmental sensing as a trigger of wastewater bulking.</title>
        <authorList>
            <person name="Sekiguchi Y."/>
            <person name="Ohashi A."/>
            <person name="Parks D.H."/>
            <person name="Yamauchi T."/>
            <person name="Tyson G.W."/>
            <person name="Hugenholtz P."/>
        </authorList>
    </citation>
    <scope>NUCLEOTIDE SEQUENCE [LARGE SCALE GENOMIC DNA]</scope>
</reference>
<dbReference type="GO" id="GO:0046930">
    <property type="term" value="C:pore complex"/>
    <property type="evidence" value="ECO:0007669"/>
    <property type="project" value="UniProtKB-KW"/>
</dbReference>
<evidence type="ECO:0000259" key="18">
    <source>
        <dbReference type="Pfam" id="PF11741"/>
    </source>
</evidence>
<dbReference type="EMBL" id="DF820470">
    <property type="protein sequence ID" value="GAK59795.1"/>
    <property type="molecule type" value="Genomic_DNA"/>
</dbReference>
<keyword evidence="11" id="KW-0472">Membrane</keyword>
<dbReference type="GO" id="GO:0015159">
    <property type="term" value="F:polysaccharide transmembrane transporter activity"/>
    <property type="evidence" value="ECO:0007669"/>
    <property type="project" value="InterPro"/>
</dbReference>
<keyword evidence="3" id="KW-0813">Transport</keyword>
<feature type="compositionally biased region" description="Polar residues" evidence="16">
    <location>
        <begin position="433"/>
        <end position="455"/>
    </location>
</feature>
<keyword evidence="6" id="KW-0812">Transmembrane</keyword>
<comment type="subcellular location">
    <subcellularLocation>
        <location evidence="1">Cell outer membrane</location>
        <topology evidence="1">Multi-pass membrane protein</topology>
    </subcellularLocation>
</comment>
<dbReference type="AlphaFoldDB" id="A0A081C5E0"/>
<dbReference type="PANTHER" id="PTHR33619">
    <property type="entry name" value="POLYSACCHARIDE EXPORT PROTEIN GFCE-RELATED"/>
    <property type="match status" value="1"/>
</dbReference>
<evidence type="ECO:0000256" key="6">
    <source>
        <dbReference type="ARBA" id="ARBA00022692"/>
    </source>
</evidence>
<dbReference type="Gene3D" id="3.10.560.10">
    <property type="entry name" value="Outer membrane lipoprotein wza domain like"/>
    <property type="match status" value="2"/>
</dbReference>
<feature type="domain" description="SLBB" evidence="19">
    <location>
        <begin position="570"/>
        <end position="658"/>
    </location>
</feature>
<keyword evidence="13" id="KW-0998">Cell outer membrane</keyword>
<keyword evidence="12" id="KW-0564">Palmitate</keyword>
<dbReference type="InterPro" id="IPR054765">
    <property type="entry name" value="SLBB_dom"/>
</dbReference>
<proteinExistence type="inferred from homology"/>
<feature type="domain" description="SLBB" evidence="19">
    <location>
        <begin position="678"/>
        <end position="759"/>
    </location>
</feature>